<evidence type="ECO:0000256" key="1">
    <source>
        <dbReference type="ARBA" id="ARBA00001445"/>
    </source>
</evidence>
<evidence type="ECO:0000259" key="5">
    <source>
        <dbReference type="Pfam" id="PF08531"/>
    </source>
</evidence>
<dbReference type="Gene3D" id="1.50.10.10">
    <property type="match status" value="1"/>
</dbReference>
<dbReference type="InterPro" id="IPR016007">
    <property type="entry name" value="Alpha_rhamnosid"/>
</dbReference>
<evidence type="ECO:0000259" key="7">
    <source>
        <dbReference type="Pfam" id="PF17390"/>
    </source>
</evidence>
<dbReference type="InterPro" id="IPR013737">
    <property type="entry name" value="Bac_rhamnosid_N"/>
</dbReference>
<organism evidence="8 9">
    <name type="scientific">Kibdelosporangium banguiense</name>
    <dbReference type="NCBI Taxonomy" id="1365924"/>
    <lineage>
        <taxon>Bacteria</taxon>
        <taxon>Bacillati</taxon>
        <taxon>Actinomycetota</taxon>
        <taxon>Actinomycetes</taxon>
        <taxon>Pseudonocardiales</taxon>
        <taxon>Pseudonocardiaceae</taxon>
        <taxon>Kibdelosporangium</taxon>
    </lineage>
</organism>
<sequence length="996" mass="106335">MSRGRRSPGLIVAIVVLLATLVQGGISAASPGGRNRSPDAPARLTVNDRTDPPAVDGVPAFGWLPRDRDSNEVQTAYQILVLRGDTRVWDSGRVASSRQSWVRYAGPAMAAGTTYRWTVRTWDRRGAVSPYADKASFDTGLGDGDWSGAAWIRRQTEGNDALDEWTLARKVIHVGRSPVIQARAYVSATSDWTLHVNGAAVGRGSSYGYPGEGYYDVTDLKDVRAGAALAVGVRYHYWTCRCQGRANGPAAPEGPSGLLVKVVIEHADGSREVVVSDDSWRLTRDTARDITTPTYRNSDAGDRVERYDATQEIARWDTPSFDDPGWAPASVIGLHPRSNPASCAGSAPCAFTRLSAQQAHIAYQVARPVSVIRLPDGTVFADMGKVVAAVPRISFLAGKTGRAITVTTSYRRNNTTLTAPVEAGKQEVGLASVSNVHIGDEITIDAPANGYGPGAPETRTVVSVNPQGVVVDAPLARSHSAGAWVENSRAGTSGLDTQGSDMRFHYVQKDGRQTAEPFTYWAWRYLQISDPGEDLSADRIAAVTQATDVRPAEAATFSSSSPTLDAVFQLMQRSALLSAQNVFLDTPTREKGQFLGDTIDQSFATMDSLGERSLTRQAIAEFIHSQDRYWPNGALNAVYPNGDGKRDIPDYTEMFPEWVMRYHQVTGDDSLVALAFPTMRRVAGYIWSAVDSTGLVHQLPGGSGQYANGIIDWPPAMRYDTVVQDNGSRTVVNALAVGAMRAVADAAVIVGDTAAAEEHRRRAGSLTSAMNAQLRDPASGRYTDGLALSTGAQIPNFSQHAQSFPVAYGVAPASSYPGLGAYIRELGMRQGPMTLRQLLAALHRTGQPEAIVRLLTNPTADGPARTLAEGGTFMWEQWTPGCTVAGCTGAQVNQTSSESFSHGWGGAGISGILRSLLGLEVTSPGAATVRIAPPANGLRHARGTVWTERGPIGIGWTRTGQGIALDVDIPVNVTATVALPSGRTVTVGSGHTRLRS</sequence>
<comment type="caution">
    <text evidence="8">The sequence shown here is derived from an EMBL/GenBank/DDBJ whole genome shotgun (WGS) entry which is preliminary data.</text>
</comment>
<dbReference type="EC" id="3.2.1.40" evidence="2"/>
<evidence type="ECO:0000256" key="3">
    <source>
        <dbReference type="ARBA" id="ARBA00022801"/>
    </source>
</evidence>
<dbReference type="InterPro" id="IPR008928">
    <property type="entry name" value="6-hairpin_glycosidase_sf"/>
</dbReference>
<dbReference type="Proteomes" id="UP001519332">
    <property type="component" value="Unassembled WGS sequence"/>
</dbReference>
<feature type="domain" description="Alpha-L-rhamnosidase six-hairpin glycosidase" evidence="6">
    <location>
        <begin position="553"/>
        <end position="907"/>
    </location>
</feature>
<evidence type="ECO:0000259" key="6">
    <source>
        <dbReference type="Pfam" id="PF17389"/>
    </source>
</evidence>
<dbReference type="Pfam" id="PF17389">
    <property type="entry name" value="Bac_rhamnosid6H"/>
    <property type="match status" value="1"/>
</dbReference>
<keyword evidence="3" id="KW-0378">Hydrolase</keyword>
<comment type="catalytic activity">
    <reaction evidence="1">
        <text>Hydrolysis of terminal non-reducing alpha-L-rhamnose residues in alpha-L-rhamnosides.</text>
        <dbReference type="EC" id="3.2.1.40"/>
    </reaction>
</comment>
<feature type="region of interest" description="Disordered" evidence="4">
    <location>
        <begin position="28"/>
        <end position="51"/>
    </location>
</feature>
<dbReference type="InterPro" id="IPR013783">
    <property type="entry name" value="Ig-like_fold"/>
</dbReference>
<dbReference type="PANTHER" id="PTHR33307:SF6">
    <property type="entry name" value="ALPHA-RHAMNOSIDASE (EUROFUNG)-RELATED"/>
    <property type="match status" value="1"/>
</dbReference>
<dbReference type="Gene3D" id="2.60.420.10">
    <property type="entry name" value="Maltose phosphorylase, domain 3"/>
    <property type="match status" value="1"/>
</dbReference>
<dbReference type="SUPFAM" id="SSF48208">
    <property type="entry name" value="Six-hairpin glycosidases"/>
    <property type="match status" value="1"/>
</dbReference>
<gene>
    <name evidence="8" type="ORF">JOF56_007707</name>
</gene>
<evidence type="ECO:0000313" key="8">
    <source>
        <dbReference type="EMBL" id="MBP2327322.1"/>
    </source>
</evidence>
<dbReference type="Pfam" id="PF08531">
    <property type="entry name" value="Bac_rhamnosid_N"/>
    <property type="match status" value="1"/>
</dbReference>
<dbReference type="InterPro" id="IPR012341">
    <property type="entry name" value="6hp_glycosidase-like_sf"/>
</dbReference>
<name>A0ABS4TSE3_9PSEU</name>
<dbReference type="Pfam" id="PF17390">
    <property type="entry name" value="Bac_rhamnosid_C"/>
    <property type="match status" value="1"/>
</dbReference>
<dbReference type="PANTHER" id="PTHR33307">
    <property type="entry name" value="ALPHA-RHAMNOSIDASE (EUROFUNG)"/>
    <property type="match status" value="1"/>
</dbReference>
<evidence type="ECO:0000256" key="4">
    <source>
        <dbReference type="SAM" id="MobiDB-lite"/>
    </source>
</evidence>
<dbReference type="InterPro" id="IPR035398">
    <property type="entry name" value="Bac_rhamnosid_C"/>
</dbReference>
<dbReference type="RefSeq" id="WP_209644290.1">
    <property type="nucleotide sequence ID" value="NZ_JAGINW010000001.1"/>
</dbReference>
<feature type="domain" description="Bacterial alpha-L-rhamnosidase N-terminal" evidence="5">
    <location>
        <begin position="179"/>
        <end position="332"/>
    </location>
</feature>
<keyword evidence="9" id="KW-1185">Reference proteome</keyword>
<proteinExistence type="predicted"/>
<protein>
    <recommendedName>
        <fullName evidence="2">alpha-L-rhamnosidase</fullName>
        <ecNumber evidence="2">3.2.1.40</ecNumber>
    </recommendedName>
</protein>
<reference evidence="8 9" key="1">
    <citation type="submission" date="2021-03" db="EMBL/GenBank/DDBJ databases">
        <title>Sequencing the genomes of 1000 actinobacteria strains.</title>
        <authorList>
            <person name="Klenk H.-P."/>
        </authorList>
    </citation>
    <scope>NUCLEOTIDE SEQUENCE [LARGE SCALE GENOMIC DNA]</scope>
    <source>
        <strain evidence="8 9">DSM 46670</strain>
    </source>
</reference>
<dbReference type="Gene3D" id="2.60.40.10">
    <property type="entry name" value="Immunoglobulins"/>
    <property type="match status" value="1"/>
</dbReference>
<feature type="domain" description="Alpha-L-rhamnosidase C-terminal" evidence="7">
    <location>
        <begin position="918"/>
        <end position="991"/>
    </location>
</feature>
<accession>A0ABS4TSE3</accession>
<dbReference type="EMBL" id="JAGINW010000001">
    <property type="protein sequence ID" value="MBP2327322.1"/>
    <property type="molecule type" value="Genomic_DNA"/>
</dbReference>
<dbReference type="InterPro" id="IPR035396">
    <property type="entry name" value="Bac_rhamnosid6H"/>
</dbReference>
<dbReference type="Pfam" id="PF25788">
    <property type="entry name" value="Ig_Rha78A_N"/>
    <property type="match status" value="1"/>
</dbReference>
<evidence type="ECO:0000313" key="9">
    <source>
        <dbReference type="Proteomes" id="UP001519332"/>
    </source>
</evidence>
<evidence type="ECO:0000256" key="2">
    <source>
        <dbReference type="ARBA" id="ARBA00012652"/>
    </source>
</evidence>
<dbReference type="Gene3D" id="2.60.120.260">
    <property type="entry name" value="Galactose-binding domain-like"/>
    <property type="match status" value="2"/>
</dbReference>